<dbReference type="Proteomes" id="UP000622552">
    <property type="component" value="Unassembled WGS sequence"/>
</dbReference>
<evidence type="ECO:0000259" key="3">
    <source>
        <dbReference type="Pfam" id="PF08338"/>
    </source>
</evidence>
<dbReference type="PANTHER" id="PTHR11092">
    <property type="entry name" value="SUGAR NUCLEOTIDE EPIMERASE RELATED"/>
    <property type="match status" value="1"/>
</dbReference>
<keyword evidence="5" id="KW-1185">Reference proteome</keyword>
<dbReference type="PANTHER" id="PTHR11092:SF0">
    <property type="entry name" value="EPIMERASE FAMILY PROTEIN SDR39U1"/>
    <property type="match status" value="1"/>
</dbReference>
<comment type="similarity">
    <text evidence="1">Belongs to the NAD(P)-dependent epimerase/dehydratase family. SDR39U1 subfamily.</text>
</comment>
<gene>
    <name evidence="4" type="ORF">IW245_004431</name>
</gene>
<sequence length="294" mass="31076">MRVLMSGASGFLGTALSHHLAAHGHEVTRLVRRPVQAPDESRWDPYADVVDLGAPDAVVNLSGAGVGDRRWTRAYKHTIRDSRVEPTAVLSRAIAAAPVKPRVMLSASGIGFYGDTGDVVVTEDSPLGEGFLQEVCRAWESATRPAEDAGVRVAHLRTGLVLSGAGGLLPRMLPLFRAGVGGRLGSGRQYMPWITLADWLGAATFLLDAAVHGPVNMVGPDPVTNAEFTKELASALRRPAVLPAPSVGLRVVLGEFSSEVLAGQRAMPAALTDAGYRFEHTTLPAALHWALGDS</sequence>
<reference evidence="4" key="1">
    <citation type="submission" date="2020-11" db="EMBL/GenBank/DDBJ databases">
        <title>Sequencing the genomes of 1000 actinobacteria strains.</title>
        <authorList>
            <person name="Klenk H.-P."/>
        </authorList>
    </citation>
    <scope>NUCLEOTIDE SEQUENCE</scope>
    <source>
        <strain evidence="4">DSM 45356</strain>
    </source>
</reference>
<feature type="domain" description="NAD-dependent epimerase/dehydratase" evidence="2">
    <location>
        <begin position="3"/>
        <end position="212"/>
    </location>
</feature>
<proteinExistence type="inferred from homology"/>
<dbReference type="AlphaFoldDB" id="A0A8J7KR65"/>
<dbReference type="Gene3D" id="3.40.50.720">
    <property type="entry name" value="NAD(P)-binding Rossmann-like Domain"/>
    <property type="match status" value="1"/>
</dbReference>
<dbReference type="NCBIfam" id="TIGR01777">
    <property type="entry name" value="yfcH"/>
    <property type="match status" value="1"/>
</dbReference>
<dbReference type="Pfam" id="PF01370">
    <property type="entry name" value="Epimerase"/>
    <property type="match status" value="1"/>
</dbReference>
<evidence type="ECO:0000313" key="5">
    <source>
        <dbReference type="Proteomes" id="UP000622552"/>
    </source>
</evidence>
<accession>A0A8J7KR65</accession>
<name>A0A8J7KR65_9ACTN</name>
<dbReference type="RefSeq" id="WP_197005017.1">
    <property type="nucleotide sequence ID" value="NZ_BONS01000017.1"/>
</dbReference>
<dbReference type="InterPro" id="IPR013549">
    <property type="entry name" value="DUF1731"/>
</dbReference>
<evidence type="ECO:0000313" key="4">
    <source>
        <dbReference type="EMBL" id="MBG6138237.1"/>
    </source>
</evidence>
<dbReference type="Pfam" id="PF08338">
    <property type="entry name" value="DUF1731"/>
    <property type="match status" value="1"/>
</dbReference>
<dbReference type="CDD" id="cd05242">
    <property type="entry name" value="SDR_a8"/>
    <property type="match status" value="1"/>
</dbReference>
<organism evidence="4 5">
    <name type="scientific">Longispora fulva</name>
    <dbReference type="NCBI Taxonomy" id="619741"/>
    <lineage>
        <taxon>Bacteria</taxon>
        <taxon>Bacillati</taxon>
        <taxon>Actinomycetota</taxon>
        <taxon>Actinomycetes</taxon>
        <taxon>Micromonosporales</taxon>
        <taxon>Micromonosporaceae</taxon>
        <taxon>Longispora</taxon>
    </lineage>
</organism>
<dbReference type="SUPFAM" id="SSF51735">
    <property type="entry name" value="NAD(P)-binding Rossmann-fold domains"/>
    <property type="match status" value="1"/>
</dbReference>
<dbReference type="InterPro" id="IPR036291">
    <property type="entry name" value="NAD(P)-bd_dom_sf"/>
</dbReference>
<protein>
    <submittedName>
        <fullName evidence="4">Uncharacterized protein (TIGR01777 family)</fullName>
    </submittedName>
</protein>
<comment type="caution">
    <text evidence="4">The sequence shown here is derived from an EMBL/GenBank/DDBJ whole genome shotgun (WGS) entry which is preliminary data.</text>
</comment>
<dbReference type="InterPro" id="IPR001509">
    <property type="entry name" value="Epimerase_deHydtase"/>
</dbReference>
<evidence type="ECO:0000259" key="2">
    <source>
        <dbReference type="Pfam" id="PF01370"/>
    </source>
</evidence>
<evidence type="ECO:0000256" key="1">
    <source>
        <dbReference type="ARBA" id="ARBA00009353"/>
    </source>
</evidence>
<dbReference type="EMBL" id="JADOUF010000001">
    <property type="protein sequence ID" value="MBG6138237.1"/>
    <property type="molecule type" value="Genomic_DNA"/>
</dbReference>
<dbReference type="InterPro" id="IPR010099">
    <property type="entry name" value="SDR39U1"/>
</dbReference>
<feature type="domain" description="DUF1731" evidence="3">
    <location>
        <begin position="244"/>
        <end position="289"/>
    </location>
</feature>